<dbReference type="PROSITE" id="PS51935">
    <property type="entry name" value="NLPC_P60"/>
    <property type="match status" value="1"/>
</dbReference>
<sequence>MLQVDRTCLANFDLELYMSGLSNNLLMSQEEINNFNKKINNTVSLSSFKSTLSKEELEKLIFQNNYYFPLYIDSIYYEHQNFDNKIVVKDQNIIKYAITLKRVNIRTFPTLERASYSPNDSRFDQFQETTFEINEPVLVITEDKSGKWAFIQGRDYNGWTLKKDIAFFHNKEEFIKYIKSLKSNFITTISSKSRLMFDTGEFQDINMGTKFIIKEKEPINGFLRVIVPIKDSFGMIKFTTGSISTSDVVYKFLPYTRKNVIIQAFKMLNEPYGWGGENGFHDCSSFIQDIFKTFGFTFPRNADAQEMLPGTRFSFKNLDYDERLQLIKNLKPISLLFMKDHVMLYLGFIDNSPYVINDITAYYQNGILVRDYKVAVTDIINARRSDSKSFLESLTTAIEIP</sequence>
<evidence type="ECO:0000256" key="3">
    <source>
        <dbReference type="ARBA" id="ARBA00022801"/>
    </source>
</evidence>
<keyword evidence="2" id="KW-0645">Protease</keyword>
<dbReference type="Proteomes" id="UP000244792">
    <property type="component" value="Chromosome"/>
</dbReference>
<evidence type="ECO:0000256" key="4">
    <source>
        <dbReference type="ARBA" id="ARBA00022807"/>
    </source>
</evidence>
<dbReference type="Gene3D" id="3.90.1720.10">
    <property type="entry name" value="endopeptidase domain like (from Nostoc punctiforme)"/>
    <property type="match status" value="1"/>
</dbReference>
<dbReference type="SUPFAM" id="SSF54001">
    <property type="entry name" value="Cysteine proteinases"/>
    <property type="match status" value="1"/>
</dbReference>
<dbReference type="GO" id="GO:0008234">
    <property type="term" value="F:cysteine-type peptidase activity"/>
    <property type="evidence" value="ECO:0007669"/>
    <property type="project" value="UniProtKB-KW"/>
</dbReference>
<dbReference type="EMBL" id="CP020921">
    <property type="protein sequence ID" value="AWB10627.1"/>
    <property type="molecule type" value="Genomic_DNA"/>
</dbReference>
<dbReference type="Pfam" id="PF12913">
    <property type="entry name" value="SH3_6"/>
    <property type="match status" value="1"/>
</dbReference>
<dbReference type="InterPro" id="IPR000064">
    <property type="entry name" value="NLP_P60_dom"/>
</dbReference>
<keyword evidence="7" id="KW-1185">Reference proteome</keyword>
<dbReference type="GO" id="GO:0006508">
    <property type="term" value="P:proteolysis"/>
    <property type="evidence" value="ECO:0007669"/>
    <property type="project" value="UniProtKB-KW"/>
</dbReference>
<evidence type="ECO:0000256" key="1">
    <source>
        <dbReference type="ARBA" id="ARBA00007074"/>
    </source>
</evidence>
<name>A0A2R4W1D4_THEAF</name>
<evidence type="ECO:0000259" key="5">
    <source>
        <dbReference type="PROSITE" id="PS51935"/>
    </source>
</evidence>
<accession>A0A2R4W1D4</accession>
<comment type="similarity">
    <text evidence="1">Belongs to the peptidase C40 family.</text>
</comment>
<evidence type="ECO:0000313" key="7">
    <source>
        <dbReference type="Proteomes" id="UP000244792"/>
    </source>
</evidence>
<dbReference type="InterPro" id="IPR039439">
    <property type="entry name" value="SH3b1_dom"/>
</dbReference>
<dbReference type="AlphaFoldDB" id="A0A2R4W1D4"/>
<organism evidence="6 7">
    <name type="scientific">Thermodesulfobium acidiphilum</name>
    <dbReference type="NCBI Taxonomy" id="1794699"/>
    <lineage>
        <taxon>Bacteria</taxon>
        <taxon>Pseudomonadati</taxon>
        <taxon>Thermodesulfobiota</taxon>
        <taxon>Thermodesulfobiia</taxon>
        <taxon>Thermodesulfobiales</taxon>
        <taxon>Thermodesulfobiaceae</taxon>
        <taxon>Thermodesulfobium</taxon>
    </lineage>
</organism>
<reference evidence="6 7" key="1">
    <citation type="submission" date="2017-04" db="EMBL/GenBank/DDBJ databases">
        <title>Genomic insights into metabolism of Thermodesulfobium acidiphilum.</title>
        <authorList>
            <person name="Toshchakov S.V."/>
            <person name="Frolov E.N."/>
            <person name="Kublanov I.V."/>
            <person name="Samarov N.I."/>
            <person name="Novikov A."/>
            <person name="Lebedinsky A.V."/>
            <person name="Bonch-Osmolovskaya E.A."/>
            <person name="Chernyh N.A."/>
        </authorList>
    </citation>
    <scope>NUCLEOTIDE SEQUENCE [LARGE SCALE GENOMIC DNA]</scope>
    <source>
        <strain evidence="6 7">3127-1</strain>
    </source>
</reference>
<dbReference type="Pfam" id="PF00877">
    <property type="entry name" value="NLPC_P60"/>
    <property type="match status" value="1"/>
</dbReference>
<dbReference type="KEGG" id="taci:TDSAC_1286"/>
<feature type="domain" description="NlpC/P60" evidence="5">
    <location>
        <begin position="254"/>
        <end position="391"/>
    </location>
</feature>
<protein>
    <submittedName>
        <fullName evidence="6">SH3 domain (SH3b1 type)</fullName>
    </submittedName>
</protein>
<evidence type="ECO:0000313" key="6">
    <source>
        <dbReference type="EMBL" id="AWB10627.1"/>
    </source>
</evidence>
<keyword evidence="3" id="KW-0378">Hydrolase</keyword>
<gene>
    <name evidence="6" type="ORF">TDSAC_1286</name>
</gene>
<dbReference type="InterPro" id="IPR038765">
    <property type="entry name" value="Papain-like_cys_pep_sf"/>
</dbReference>
<evidence type="ECO:0000256" key="2">
    <source>
        <dbReference type="ARBA" id="ARBA00022670"/>
    </source>
</evidence>
<proteinExistence type="inferred from homology"/>
<keyword evidence="4" id="KW-0788">Thiol protease</keyword>